<proteinExistence type="predicted"/>
<dbReference type="OrthoDB" id="668540at2759"/>
<sequence length="275" mass="31322">MDELHSNQVFQPKAKGLPQGQLAAFLRNKVDWESDSIGLSDINRSSSAPPTQLGLPEKLKLESELNETSPSDPRLNPEYAAYYYQHSRLDPRLPPPLYTPGQSWQYWSIPSLKKNNYFKSDMGVQNNGLFMSGNIERIQSPYNMDYSIDQTNSSSLLPTNINDYPRVPMNSGFNFPQGTSDFTRRTRTPLNNEISLVGDDRNKNDNEFNVEEKNKSKLNEVSIIENTPPIRSTSTPPFQISNMNQMKNDGNLNNTLENYYDLDLNAKMKELSLNV</sequence>
<dbReference type="STRING" id="1754190.A0A1Y2CFT9"/>
<dbReference type="Proteomes" id="UP000193920">
    <property type="component" value="Unassembled WGS sequence"/>
</dbReference>
<keyword evidence="2" id="KW-1185">Reference proteome</keyword>
<accession>A0A1Y2CFT9</accession>
<organism evidence="1 2">
    <name type="scientific">Neocallimastix californiae</name>
    <dbReference type="NCBI Taxonomy" id="1754190"/>
    <lineage>
        <taxon>Eukaryota</taxon>
        <taxon>Fungi</taxon>
        <taxon>Fungi incertae sedis</taxon>
        <taxon>Chytridiomycota</taxon>
        <taxon>Chytridiomycota incertae sedis</taxon>
        <taxon>Neocallimastigomycetes</taxon>
        <taxon>Neocallimastigales</taxon>
        <taxon>Neocallimastigaceae</taxon>
        <taxon>Neocallimastix</taxon>
    </lineage>
</organism>
<reference evidence="1 2" key="1">
    <citation type="submission" date="2016-08" db="EMBL/GenBank/DDBJ databases">
        <title>A Parts List for Fungal Cellulosomes Revealed by Comparative Genomics.</title>
        <authorList>
            <consortium name="DOE Joint Genome Institute"/>
            <person name="Haitjema C.H."/>
            <person name="Gilmore S.P."/>
            <person name="Henske J.K."/>
            <person name="Solomon K.V."/>
            <person name="De Groot R."/>
            <person name="Kuo A."/>
            <person name="Mondo S.J."/>
            <person name="Salamov A.A."/>
            <person name="Labutti K."/>
            <person name="Zhao Z."/>
            <person name="Chiniquy J."/>
            <person name="Barry K."/>
            <person name="Brewer H.M."/>
            <person name="Purvine S.O."/>
            <person name="Wright A.T."/>
            <person name="Boxma B."/>
            <person name="Van Alen T."/>
            <person name="Hackstein J.H."/>
            <person name="Baker S.E."/>
            <person name="Grigoriev I.V."/>
            <person name="O'Malley M.A."/>
        </authorList>
    </citation>
    <scope>NUCLEOTIDE SEQUENCE [LARGE SCALE GENOMIC DNA]</scope>
    <source>
        <strain evidence="1 2">G1</strain>
    </source>
</reference>
<name>A0A1Y2CFT9_9FUNG</name>
<dbReference type="EMBL" id="MCOG01000110">
    <property type="protein sequence ID" value="ORY45767.1"/>
    <property type="molecule type" value="Genomic_DNA"/>
</dbReference>
<evidence type="ECO:0000313" key="1">
    <source>
        <dbReference type="EMBL" id="ORY45767.1"/>
    </source>
</evidence>
<dbReference type="AlphaFoldDB" id="A0A1Y2CFT9"/>
<protein>
    <submittedName>
        <fullName evidence="1">Uncharacterized protein</fullName>
    </submittedName>
</protein>
<evidence type="ECO:0000313" key="2">
    <source>
        <dbReference type="Proteomes" id="UP000193920"/>
    </source>
</evidence>
<comment type="caution">
    <text evidence="1">The sequence shown here is derived from an EMBL/GenBank/DDBJ whole genome shotgun (WGS) entry which is preliminary data.</text>
</comment>
<gene>
    <name evidence="1" type="ORF">LY90DRAFT_18110</name>
</gene>